<sequence length="123" mass="14206">MRWIPFLLITLLFSCTPLKRDCKAFKTGTFSFETLQDGQLITTTFTRNDTLEVAMVNGRPDSSDVRWINDCEYIVSKRNPKNRAEKQAVHMKVLYTEANSYTFEYSLVGKPRKEKGSVSKLKD</sequence>
<evidence type="ECO:0000313" key="2">
    <source>
        <dbReference type="Proteomes" id="UP000281985"/>
    </source>
</evidence>
<dbReference type="OrthoDB" id="1202013at2"/>
<comment type="caution">
    <text evidence="1">The sequence shown here is derived from an EMBL/GenBank/DDBJ whole genome shotgun (WGS) entry which is preliminary data.</text>
</comment>
<dbReference type="GO" id="GO:0016853">
    <property type="term" value="F:isomerase activity"/>
    <property type="evidence" value="ECO:0007669"/>
    <property type="project" value="UniProtKB-KW"/>
</dbReference>
<reference evidence="1 2" key="1">
    <citation type="submission" date="2018-10" db="EMBL/GenBank/DDBJ databases">
        <title>Dokdonia luteus sp. nov., isolated from sea water.</title>
        <authorList>
            <person name="Zhou L.Y."/>
            <person name="Du Z.J."/>
        </authorList>
    </citation>
    <scope>NUCLEOTIDE SEQUENCE [LARGE SCALE GENOMIC DNA]</scope>
    <source>
        <strain evidence="1 2">SH27</strain>
    </source>
</reference>
<dbReference type="PROSITE" id="PS51257">
    <property type="entry name" value="PROKAR_LIPOPROTEIN"/>
    <property type="match status" value="1"/>
</dbReference>
<dbReference type="RefSeq" id="WP_121917671.1">
    <property type="nucleotide sequence ID" value="NZ_REFV01000010.1"/>
</dbReference>
<dbReference type="EMBL" id="REFV01000010">
    <property type="protein sequence ID" value="RMB57564.1"/>
    <property type="molecule type" value="Genomic_DNA"/>
</dbReference>
<dbReference type="Proteomes" id="UP000281985">
    <property type="component" value="Unassembled WGS sequence"/>
</dbReference>
<name>A0A3M0FY09_9FLAO</name>
<protein>
    <submittedName>
        <fullName evidence="1">DNA topoisomerase IV</fullName>
    </submittedName>
</protein>
<accession>A0A3M0FY09</accession>
<evidence type="ECO:0000313" key="1">
    <source>
        <dbReference type="EMBL" id="RMB57564.1"/>
    </source>
</evidence>
<organism evidence="1 2">
    <name type="scientific">Dokdonia sinensis</name>
    <dbReference type="NCBI Taxonomy" id="2479847"/>
    <lineage>
        <taxon>Bacteria</taxon>
        <taxon>Pseudomonadati</taxon>
        <taxon>Bacteroidota</taxon>
        <taxon>Flavobacteriia</taxon>
        <taxon>Flavobacteriales</taxon>
        <taxon>Flavobacteriaceae</taxon>
        <taxon>Dokdonia</taxon>
    </lineage>
</organism>
<dbReference type="AlphaFoldDB" id="A0A3M0FY09"/>
<proteinExistence type="predicted"/>
<keyword evidence="1" id="KW-0413">Isomerase</keyword>
<keyword evidence="2" id="KW-1185">Reference proteome</keyword>
<gene>
    <name evidence="1" type="ORF">EAX61_10600</name>
</gene>